<proteinExistence type="predicted"/>
<gene>
    <name evidence="2" type="ORF">GCM10011273_26710</name>
</gene>
<evidence type="ECO:0000313" key="3">
    <source>
        <dbReference type="Proteomes" id="UP000662572"/>
    </source>
</evidence>
<evidence type="ECO:0008006" key="4">
    <source>
        <dbReference type="Google" id="ProtNLM"/>
    </source>
</evidence>
<evidence type="ECO:0000256" key="1">
    <source>
        <dbReference type="SAM" id="SignalP"/>
    </source>
</evidence>
<feature type="signal peptide" evidence="1">
    <location>
        <begin position="1"/>
        <end position="29"/>
    </location>
</feature>
<dbReference type="AlphaFoldDB" id="A0A918UWY8"/>
<sequence>MSKFLNYSLAFAGAISLALIATTSAEASARDRIVSVQGAHGHGYVAGRSLNRNSGATQVRRSLQTQSGRGVATTRDTTYGDGAVSTSASRIYNNGATASRSGSVVVGEGAIRGQRTHTGVAGNTQSAWDTVYRTDDGYGRTRGVETSSGRSVTAERDVSVTEGSVVVGTQVTTGAGATASRTRTVERDQ</sequence>
<comment type="caution">
    <text evidence="2">The sequence shown here is derived from an EMBL/GenBank/DDBJ whole genome shotgun (WGS) entry which is preliminary data.</text>
</comment>
<accession>A0A918UWY8</accession>
<dbReference type="RefSeq" id="WP_189487438.1">
    <property type="nucleotide sequence ID" value="NZ_BMZB01000004.1"/>
</dbReference>
<keyword evidence="1" id="KW-0732">Signal</keyword>
<protein>
    <recommendedName>
        <fullName evidence="4">YD repeat-containing protein</fullName>
    </recommendedName>
</protein>
<organism evidence="2 3">
    <name type="scientific">Asticcacaulis endophyticus</name>
    <dbReference type="NCBI Taxonomy" id="1395890"/>
    <lineage>
        <taxon>Bacteria</taxon>
        <taxon>Pseudomonadati</taxon>
        <taxon>Pseudomonadota</taxon>
        <taxon>Alphaproteobacteria</taxon>
        <taxon>Caulobacterales</taxon>
        <taxon>Caulobacteraceae</taxon>
        <taxon>Asticcacaulis</taxon>
    </lineage>
</organism>
<dbReference type="EMBL" id="BMZB01000004">
    <property type="protein sequence ID" value="GGZ39004.1"/>
    <property type="molecule type" value="Genomic_DNA"/>
</dbReference>
<dbReference type="Proteomes" id="UP000662572">
    <property type="component" value="Unassembled WGS sequence"/>
</dbReference>
<keyword evidence="3" id="KW-1185">Reference proteome</keyword>
<name>A0A918UWY8_9CAUL</name>
<reference evidence="2" key="2">
    <citation type="submission" date="2020-09" db="EMBL/GenBank/DDBJ databases">
        <authorList>
            <person name="Sun Q."/>
            <person name="Kim S."/>
        </authorList>
    </citation>
    <scope>NUCLEOTIDE SEQUENCE</scope>
    <source>
        <strain evidence="2">KCTC 32296</strain>
    </source>
</reference>
<reference evidence="2" key="1">
    <citation type="journal article" date="2014" name="Int. J. Syst. Evol. Microbiol.">
        <title>Complete genome sequence of Corynebacterium casei LMG S-19264T (=DSM 44701T), isolated from a smear-ripened cheese.</title>
        <authorList>
            <consortium name="US DOE Joint Genome Institute (JGI-PGF)"/>
            <person name="Walter F."/>
            <person name="Albersmeier A."/>
            <person name="Kalinowski J."/>
            <person name="Ruckert C."/>
        </authorList>
    </citation>
    <scope>NUCLEOTIDE SEQUENCE</scope>
    <source>
        <strain evidence="2">KCTC 32296</strain>
    </source>
</reference>
<evidence type="ECO:0000313" key="2">
    <source>
        <dbReference type="EMBL" id="GGZ39004.1"/>
    </source>
</evidence>
<feature type="chain" id="PRO_5037916484" description="YD repeat-containing protein" evidence="1">
    <location>
        <begin position="30"/>
        <end position="189"/>
    </location>
</feature>